<dbReference type="AlphaFoldDB" id="A0A9Q0S8Q8"/>
<accession>A0A9Q0S8Q8</accession>
<reference evidence="2" key="1">
    <citation type="submission" date="2022-07" db="EMBL/GenBank/DDBJ databases">
        <authorList>
            <person name="Trinca V."/>
            <person name="Uliana J.V.C."/>
            <person name="Torres T.T."/>
            <person name="Ward R.J."/>
            <person name="Monesi N."/>
        </authorList>
    </citation>
    <scope>NUCLEOTIDE SEQUENCE</scope>
    <source>
        <strain evidence="2">HSMRA1968</strain>
        <tissue evidence="2">Whole embryos</tissue>
    </source>
</reference>
<keyword evidence="3" id="KW-1185">Reference proteome</keyword>
<name>A0A9Q0S8Q8_9DIPT</name>
<organism evidence="2 3">
    <name type="scientific">Pseudolycoriella hygida</name>
    <dbReference type="NCBI Taxonomy" id="35572"/>
    <lineage>
        <taxon>Eukaryota</taxon>
        <taxon>Metazoa</taxon>
        <taxon>Ecdysozoa</taxon>
        <taxon>Arthropoda</taxon>
        <taxon>Hexapoda</taxon>
        <taxon>Insecta</taxon>
        <taxon>Pterygota</taxon>
        <taxon>Neoptera</taxon>
        <taxon>Endopterygota</taxon>
        <taxon>Diptera</taxon>
        <taxon>Nematocera</taxon>
        <taxon>Sciaroidea</taxon>
        <taxon>Sciaridae</taxon>
        <taxon>Pseudolycoriella</taxon>
    </lineage>
</organism>
<evidence type="ECO:0000256" key="1">
    <source>
        <dbReference type="SAM" id="MobiDB-lite"/>
    </source>
</evidence>
<comment type="caution">
    <text evidence="2">The sequence shown here is derived from an EMBL/GenBank/DDBJ whole genome shotgun (WGS) entry which is preliminary data.</text>
</comment>
<dbReference type="Proteomes" id="UP001151699">
    <property type="component" value="Chromosome A"/>
</dbReference>
<evidence type="ECO:0000313" key="2">
    <source>
        <dbReference type="EMBL" id="KAJ6649629.1"/>
    </source>
</evidence>
<feature type="region of interest" description="Disordered" evidence="1">
    <location>
        <begin position="107"/>
        <end position="133"/>
    </location>
</feature>
<sequence>MLSYGDGAVKNGTHVAAHCPVNPAPAPAYAAARTGNIAPPDAATTETKSILLYYQMTEKEMISWAGDDENFGVFYAVETVTISSDQLPDTFNTHIAATNLGVNTLKASNSRNSTDTSNGKFASPTVLPNANSARGPQISAITANRKPPPITYFTNGRFATPRGAGKSSSICLEH</sequence>
<evidence type="ECO:0000313" key="3">
    <source>
        <dbReference type="Proteomes" id="UP001151699"/>
    </source>
</evidence>
<dbReference type="EMBL" id="WJQU01000001">
    <property type="protein sequence ID" value="KAJ6649629.1"/>
    <property type="molecule type" value="Genomic_DNA"/>
</dbReference>
<proteinExistence type="predicted"/>
<gene>
    <name evidence="2" type="ORF">Bhyg_04867</name>
</gene>
<protein>
    <submittedName>
        <fullName evidence="2">Uncharacterized protein</fullName>
    </submittedName>
</protein>